<dbReference type="Proteomes" id="UP001165427">
    <property type="component" value="Unassembled WGS sequence"/>
</dbReference>
<comment type="caution">
    <text evidence="1">The sequence shown here is derived from an EMBL/GenBank/DDBJ whole genome shotgun (WGS) entry which is preliminary data.</text>
</comment>
<keyword evidence="2" id="KW-1185">Reference proteome</keyword>
<name>A0AA41R5J6_9BACT</name>
<reference evidence="1" key="1">
    <citation type="submission" date="2022-04" db="EMBL/GenBank/DDBJ databases">
        <title>Desulfatitalea alkaliphila sp. nov., a novel anaerobic sulfate-reducing bacterium isolated from terrestrial mud volcano, Taman Peninsula, Russia.</title>
        <authorList>
            <person name="Khomyakova M.A."/>
            <person name="Merkel A.Y."/>
            <person name="Slobodkin A.I."/>
        </authorList>
    </citation>
    <scope>NUCLEOTIDE SEQUENCE</scope>
    <source>
        <strain evidence="1">M08but</strain>
    </source>
</reference>
<dbReference type="EMBL" id="JALJRB010000022">
    <property type="protein sequence ID" value="MCJ8502206.1"/>
    <property type="molecule type" value="Genomic_DNA"/>
</dbReference>
<evidence type="ECO:0000313" key="1">
    <source>
        <dbReference type="EMBL" id="MCJ8502206.1"/>
    </source>
</evidence>
<evidence type="ECO:0000313" key="2">
    <source>
        <dbReference type="Proteomes" id="UP001165427"/>
    </source>
</evidence>
<dbReference type="AlphaFoldDB" id="A0AA41R5J6"/>
<dbReference type="RefSeq" id="WP_246912574.1">
    <property type="nucleotide sequence ID" value="NZ_JALJRB010000022.1"/>
</dbReference>
<protein>
    <submittedName>
        <fullName evidence="1">Uncharacterized protein</fullName>
    </submittedName>
</protein>
<proteinExistence type="predicted"/>
<gene>
    <name evidence="1" type="ORF">MRX98_16600</name>
</gene>
<organism evidence="1 2">
    <name type="scientific">Desulfatitalea alkaliphila</name>
    <dbReference type="NCBI Taxonomy" id="2929485"/>
    <lineage>
        <taxon>Bacteria</taxon>
        <taxon>Pseudomonadati</taxon>
        <taxon>Thermodesulfobacteriota</taxon>
        <taxon>Desulfobacteria</taxon>
        <taxon>Desulfobacterales</taxon>
        <taxon>Desulfosarcinaceae</taxon>
        <taxon>Desulfatitalea</taxon>
    </lineage>
</organism>
<sequence length="108" mass="12700">MSYPYEWEPRLYRRMIFDNLQYYLSYGNQADLRRARYWCDRWSENDFEVLSTTDGYVGTAYYVEVLAEAVVALGCWASENSLKAYVLEKVYTDFGHRVSGESFPSALD</sequence>
<accession>A0AA41R5J6</accession>